<dbReference type="Proteomes" id="UP001480595">
    <property type="component" value="Unassembled WGS sequence"/>
</dbReference>
<dbReference type="EMBL" id="JAQQWL010000001">
    <property type="protein sequence ID" value="KAK8090928.1"/>
    <property type="molecule type" value="Genomic_DNA"/>
</dbReference>
<evidence type="ECO:0000313" key="1">
    <source>
        <dbReference type="EMBL" id="KAK8090928.1"/>
    </source>
</evidence>
<sequence>MAVRIEYLGNAGEDFHGLTYQSYKAVFGLLREQDRNFISGHVFVSPGVFEQNTFKTSTII</sequence>
<keyword evidence="2" id="KW-1185">Reference proteome</keyword>
<dbReference type="GeneID" id="92084905"/>
<protein>
    <submittedName>
        <fullName evidence="1">Uncharacterized protein</fullName>
    </submittedName>
</protein>
<organism evidence="1 2">
    <name type="scientific">Apiospora phragmitis</name>
    <dbReference type="NCBI Taxonomy" id="2905665"/>
    <lineage>
        <taxon>Eukaryota</taxon>
        <taxon>Fungi</taxon>
        <taxon>Dikarya</taxon>
        <taxon>Ascomycota</taxon>
        <taxon>Pezizomycotina</taxon>
        <taxon>Sordariomycetes</taxon>
        <taxon>Xylariomycetidae</taxon>
        <taxon>Amphisphaeriales</taxon>
        <taxon>Apiosporaceae</taxon>
        <taxon>Apiospora</taxon>
    </lineage>
</organism>
<evidence type="ECO:0000313" key="2">
    <source>
        <dbReference type="Proteomes" id="UP001480595"/>
    </source>
</evidence>
<accession>A0ABR1X6A1</accession>
<gene>
    <name evidence="1" type="ORF">PG994_000433</name>
</gene>
<reference evidence="1 2" key="1">
    <citation type="submission" date="2023-01" db="EMBL/GenBank/DDBJ databases">
        <title>Analysis of 21 Apiospora genomes using comparative genomics revels a genus with tremendous synthesis potential of carbohydrate active enzymes and secondary metabolites.</title>
        <authorList>
            <person name="Sorensen T."/>
        </authorList>
    </citation>
    <scope>NUCLEOTIDE SEQUENCE [LARGE SCALE GENOMIC DNA]</scope>
    <source>
        <strain evidence="1 2">CBS 135458</strain>
    </source>
</reference>
<dbReference type="RefSeq" id="XP_066722474.1">
    <property type="nucleotide sequence ID" value="XM_066851842.1"/>
</dbReference>
<comment type="caution">
    <text evidence="1">The sequence shown here is derived from an EMBL/GenBank/DDBJ whole genome shotgun (WGS) entry which is preliminary data.</text>
</comment>
<proteinExistence type="predicted"/>
<name>A0ABR1X6A1_9PEZI</name>